<feature type="compositionally biased region" description="Basic and acidic residues" evidence="1">
    <location>
        <begin position="704"/>
        <end position="713"/>
    </location>
</feature>
<feature type="region of interest" description="Disordered" evidence="1">
    <location>
        <begin position="778"/>
        <end position="809"/>
    </location>
</feature>
<sequence length="838" mass="94866">MKNNESCRDDDDFWKILSESDDEYEEEIGLIFKSKAEDRASESKASDETPRFDGLDGDAEEVDDGSLAKTPCERMDAPRQSDVGEEKNEAIGEEQKHMDSQETFSGGGLESDRKDIGIEDAFSEARRAKEEADVHSQSIAESDPKISSVDEMDFLWDDDEEFIVGEMASMDLKEKAPSRSSEDPEAPADLEKISCTALEDSLRNEGSSRVDIESKGSGSEASDPTSSSKLQDSKIDLMKPKPLSRFMCGSLVTVFMSLQKRFNIQGEAIQNHMNVAQWHRLDYVIPEIKPSNFLASLANDRDDRYQHVYELVRLKAPCIDSISRIVSEERPVYCSKDINRSVSAECMNRLIELCIEDPDKAFEYAMENEIWELGTLSSRWTKDVGNRFLEKFCDSSYAKLISSMLGLSTSSFRFDGDWKRYIREVLSTKSADVNNDFILQVFSNSIPDALFVVVSSYFLEIIDINKYLWMFSKNFEALRVLCYVEYMGRNIKDLDILKYEFVSVGVEFDRPKAEEYFKTNRKYFRKELVSRLETVLDTKWSFGLKSVFDFGIKKILNVDSLEDDPTEARPSVSEDIPEEITTRGCPPRNGSMPNTPNFRHKENIVVAGEEDGPSDMDTKPGKSISLSSNSEEGKSRSKQETVGKSSMYKLSQEEVLLKHDERKPEEENKQISVSNASCEIKERSDLHIGMKPSKSFADFFVSDKREPETKSEDDTSLFLSRFTDNEDLEQENKEKAPKKGGSFFGFLNVFRKEPVHKAKIDADDDFRYDPVEKKWVVGSSAEDKKGDSPVLKPRTIPKPKVGVGKSAKGELDTSVTSMYANRKSVGNRSIPGVLGKKE</sequence>
<accession>Q8STX9</accession>
<dbReference type="EMBL" id="AL590451">
    <property type="protein sequence ID" value="CAD26987.1"/>
    <property type="molecule type" value="Genomic_DNA"/>
</dbReference>
<dbReference type="AlphaFoldDB" id="Q8STX9"/>
<protein>
    <submittedName>
        <fullName evidence="2">Uncharacterized protein</fullName>
    </submittedName>
</protein>
<name>Q8STX9_ENCCU</name>
<reference evidence="2 3" key="2">
    <citation type="journal article" date="2009" name="BMC Genomics">
        <title>Identification of transcriptional signals in Encephalitozoon cuniculi widespread among Microsporidia phylum: support for accurate structural genome annotation.</title>
        <authorList>
            <person name="Peyretaillade E."/>
            <person name="Goncalves O."/>
            <person name="Terrat S."/>
            <person name="Dugat-Bony E."/>
            <person name="Wincker P."/>
            <person name="Cornman R.S."/>
            <person name="Evans J.D."/>
            <person name="Delbac F."/>
            <person name="Peyret P."/>
        </authorList>
    </citation>
    <scope>NUCLEOTIDE SEQUENCE [LARGE SCALE GENOMIC DNA]</scope>
    <source>
        <strain evidence="2 3">GB-M1</strain>
    </source>
</reference>
<feature type="compositionally biased region" description="Basic and acidic residues" evidence="1">
    <location>
        <begin position="34"/>
        <end position="54"/>
    </location>
</feature>
<feature type="region of interest" description="Disordered" evidence="1">
    <location>
        <begin position="819"/>
        <end position="838"/>
    </location>
</feature>
<feature type="compositionally biased region" description="Acidic residues" evidence="1">
    <location>
        <begin position="55"/>
        <end position="64"/>
    </location>
</feature>
<feature type="compositionally biased region" description="Basic and acidic residues" evidence="1">
    <location>
        <begin position="200"/>
        <end position="214"/>
    </location>
</feature>
<dbReference type="HOGENOM" id="CLU_339192_0_0_1"/>
<dbReference type="RefSeq" id="NP_001402268.1">
    <property type="nucleotide sequence ID" value="NM_001415316.1"/>
</dbReference>
<feature type="region of interest" description="Disordered" evidence="1">
    <location>
        <begin position="1"/>
        <end position="115"/>
    </location>
</feature>
<dbReference type="InParanoid" id="Q8STX9"/>
<feature type="region of interest" description="Disordered" evidence="1">
    <location>
        <begin position="704"/>
        <end position="739"/>
    </location>
</feature>
<feature type="compositionally biased region" description="Basic and acidic residues" evidence="1">
    <location>
        <begin position="778"/>
        <end position="787"/>
    </location>
</feature>
<proteinExistence type="predicted"/>
<organism evidence="2 3">
    <name type="scientific">Encephalitozoon cuniculi (strain GB-M1)</name>
    <name type="common">Microsporidian parasite</name>
    <dbReference type="NCBI Taxonomy" id="284813"/>
    <lineage>
        <taxon>Eukaryota</taxon>
        <taxon>Fungi</taxon>
        <taxon>Fungi incertae sedis</taxon>
        <taxon>Microsporidia</taxon>
        <taxon>Unikaryonidae</taxon>
        <taxon>Encephalitozoon</taxon>
    </lineage>
</organism>
<feature type="compositionally biased region" description="Basic and acidic residues" evidence="1">
    <location>
        <begin position="71"/>
        <end position="100"/>
    </location>
</feature>
<feature type="region of interest" description="Disordered" evidence="1">
    <location>
        <begin position="200"/>
        <end position="234"/>
    </location>
</feature>
<dbReference type="GeneID" id="860352"/>
<feature type="compositionally biased region" description="Basic and acidic residues" evidence="1">
    <location>
        <begin position="651"/>
        <end position="669"/>
    </location>
</feature>
<dbReference type="VEuPathDB" id="MicrosporidiaDB:ECU09_0160"/>
<feature type="compositionally biased region" description="Basic and acidic residues" evidence="1">
    <location>
        <begin position="631"/>
        <end position="641"/>
    </location>
</feature>
<gene>
    <name evidence="2" type="ordered locus">ECU09_0160</name>
</gene>
<keyword evidence="3" id="KW-1185">Reference proteome</keyword>
<feature type="compositionally biased region" description="Acidic residues" evidence="1">
    <location>
        <begin position="19"/>
        <end position="28"/>
    </location>
</feature>
<feature type="compositionally biased region" description="Polar residues" evidence="1">
    <location>
        <begin position="216"/>
        <end position="230"/>
    </location>
</feature>
<feature type="region of interest" description="Disordered" evidence="1">
    <location>
        <begin position="563"/>
        <end position="686"/>
    </location>
</feature>
<reference evidence="2 3" key="1">
    <citation type="journal article" date="2001" name="Nature">
        <title>Genome sequence and gene compaction of the eukaryote parasite Encephalitozoon cuniculi.</title>
        <authorList>
            <person name="Katinka M.D."/>
            <person name="Duprat S."/>
            <person name="Cornillot E."/>
            <person name="Metenier G."/>
            <person name="Thomarat F."/>
            <person name="Prensier G."/>
            <person name="Barbe V."/>
            <person name="Peyretaillade E."/>
            <person name="Brottier P."/>
            <person name="Wincker P."/>
            <person name="Delbac F."/>
            <person name="El Alaoui H."/>
            <person name="Peyret P."/>
            <person name="Saurin W."/>
            <person name="Gouy M."/>
            <person name="Weissenbach J."/>
            <person name="Vivares C.P."/>
        </authorList>
    </citation>
    <scope>NUCLEOTIDE SEQUENCE [LARGE SCALE GENOMIC DNA]</scope>
    <source>
        <strain evidence="2 3">GB-M1</strain>
    </source>
</reference>
<evidence type="ECO:0000313" key="3">
    <source>
        <dbReference type="Proteomes" id="UP000000819"/>
    </source>
</evidence>
<dbReference type="Proteomes" id="UP000000819">
    <property type="component" value="Chromosome IX"/>
</dbReference>
<evidence type="ECO:0000256" key="1">
    <source>
        <dbReference type="SAM" id="MobiDB-lite"/>
    </source>
</evidence>
<dbReference type="OrthoDB" id="2192860at2759"/>
<evidence type="ECO:0000313" key="2">
    <source>
        <dbReference type="EMBL" id="CAD26987.1"/>
    </source>
</evidence>
<dbReference type="KEGG" id="ecu:ECU09_0160"/>